<dbReference type="OrthoDB" id="1148122at2"/>
<evidence type="ECO:0000259" key="4">
    <source>
        <dbReference type="Pfam" id="PF16095"/>
    </source>
</evidence>
<dbReference type="RefSeq" id="WP_136836096.1">
    <property type="nucleotide sequence ID" value="NZ_SWBQ01000003.1"/>
</dbReference>
<proteinExistence type="predicted"/>
<evidence type="ECO:0000256" key="2">
    <source>
        <dbReference type="ARBA" id="ARBA00022737"/>
    </source>
</evidence>
<dbReference type="InterPro" id="IPR035897">
    <property type="entry name" value="Toll_tir_struct_dom_sf"/>
</dbReference>
<dbReference type="InterPro" id="IPR001611">
    <property type="entry name" value="Leu-rich_rpt"/>
</dbReference>
<dbReference type="PANTHER" id="PTHR15454">
    <property type="entry name" value="NISCHARIN RELATED"/>
    <property type="match status" value="1"/>
</dbReference>
<dbReference type="Pfam" id="PF13676">
    <property type="entry name" value="TIR_2"/>
    <property type="match status" value="1"/>
</dbReference>
<organism evidence="5 6">
    <name type="scientific">Pedobacter frigoris</name>
    <dbReference type="NCBI Taxonomy" id="2571272"/>
    <lineage>
        <taxon>Bacteria</taxon>
        <taxon>Pseudomonadati</taxon>
        <taxon>Bacteroidota</taxon>
        <taxon>Sphingobacteriia</taxon>
        <taxon>Sphingobacteriales</taxon>
        <taxon>Sphingobacteriaceae</taxon>
        <taxon>Pedobacter</taxon>
    </lineage>
</organism>
<dbReference type="SUPFAM" id="SSF52200">
    <property type="entry name" value="Toll/Interleukin receptor TIR domain"/>
    <property type="match status" value="1"/>
</dbReference>
<dbReference type="SMART" id="SM00369">
    <property type="entry name" value="LRR_TYP"/>
    <property type="match status" value="3"/>
</dbReference>
<reference evidence="5 6" key="1">
    <citation type="submission" date="2019-04" db="EMBL/GenBank/DDBJ databases">
        <title>Pedobacter sp. RP-3-15 sp. nov., isolated from Arctic soil.</title>
        <authorList>
            <person name="Dahal R.H."/>
            <person name="Kim D.-U."/>
        </authorList>
    </citation>
    <scope>NUCLEOTIDE SEQUENCE [LARGE SCALE GENOMIC DNA]</scope>
    <source>
        <strain evidence="5 6">RP-3-15</strain>
    </source>
</reference>
<dbReference type="Pfam" id="PF12799">
    <property type="entry name" value="LRR_4"/>
    <property type="match status" value="1"/>
</dbReference>
<dbReference type="Pfam" id="PF16095">
    <property type="entry name" value="COR-A"/>
    <property type="match status" value="1"/>
</dbReference>
<name>A0A4U1CIH3_9SPHI</name>
<dbReference type="SUPFAM" id="SSF52058">
    <property type="entry name" value="L domain-like"/>
    <property type="match status" value="1"/>
</dbReference>
<keyword evidence="6" id="KW-1185">Reference proteome</keyword>
<evidence type="ECO:0000313" key="5">
    <source>
        <dbReference type="EMBL" id="TKC05836.1"/>
    </source>
</evidence>
<dbReference type="InterPro" id="IPR003591">
    <property type="entry name" value="Leu-rich_rpt_typical-subtyp"/>
</dbReference>
<accession>A0A4U1CIH3</accession>
<dbReference type="InterPro" id="IPR027417">
    <property type="entry name" value="P-loop_NTPase"/>
</dbReference>
<evidence type="ECO:0000313" key="6">
    <source>
        <dbReference type="Proteomes" id="UP000307244"/>
    </source>
</evidence>
<dbReference type="InterPro" id="IPR000157">
    <property type="entry name" value="TIR_dom"/>
</dbReference>
<dbReference type="PROSITE" id="PS51450">
    <property type="entry name" value="LRR"/>
    <property type="match status" value="2"/>
</dbReference>
<gene>
    <name evidence="5" type="ORF">FA047_10835</name>
</gene>
<sequence>MNDFLNDNIFDVDCDLLLIPISTVGTISNSFRSGLEEMNIATDLWENKDYELGDVRILPEKSKRKFIAFVCTVDGYDGAYYAIRLIGKRLAEKVTELKDIREIASPILGTGAGKLQPHLSLNIMRSAFYENKNVEGIRLTFCTPDEEILYSVRNHTLDIDTPSGQLVIEAEIPNIHVNELVERIQYDKEFYYELAERKFNEFIEHELPKNFYEQLANQFKSSGITFKEFINSDLSKEQHEFTMLCGELIAYIDFNAYHKNIWNRYPDKRVLAKSAVRQNDWFLNFVKFKLTNKHSSLSPSIKNAFAYLKSPSNNLTMLSENHRKKVLENIFHDRIYNDRFEETILIFFKRLGLKTQNPENFGALCSRILYLPFVKPIWNESMSKDHYLEDNLRYTDLSTASFLIEQCLKTNSKILDLGNCGLRNLEIIPELFECTHIEVLILSNEWAEYKNGKWRKLTSKNKGNRNNIESLPESMNKFSELKILVCGGDWNDYNNQKWNRWGITSITSISKLKKLEYLNLSNNELTNIIGLKRLTLLKIVHLNNNEISKVEFLNELSNLKELYLSNNKIKTVDFISGLVNIETVDLHNNIIRDLRPIIKIIQNIGISNDKWEINTLNIANNPLELPPMEIVTLGKEEVLGVLDDIEKRGRYVNKDIKVILVGNSEVGKSTLVKYLDKENGLEDEHLPTLWMEEKIINSKYSVNTIGEECLLHIFDFGGHDYYHDTHHLFYSTNTIYLLLWDKETNNLNSRKILQKSRKNLEIEVETQDYPIRYWLDSVKFYTKDVEADNFEFEIKRDVTYDSPLLLIQNKVDNASEIVFQDNKTLKNDYSFIYDMINISLKPKRNLDHFDSLFLEMLNKMNIIGAVLPKFYETIKNSINSYKGEPVLTFFEFVSYCNGIIKNPIDDSQAKRLVKYLEQVGLVLCTSKDMDEKIYIDKKWVIENMHKVLEKLVDKKGEFKRDYVVRILGNDDSKVDDLLLMMEEFKIIFKNPYSDIYIAPLYLPKIPDGKIKLFLNESQITYRRFEFKGFIHKNVILSIFQKFGTLFSSDKNIDIFYYWKDGLIIKNPNTDEIIMIRFHLGNENGNACIDIYDLSQKEKPIFRDDVLKFIRDVNQGYELEEMITLDGIDYISKELLEENAKIGKHVFSEKKLSEPVKSEQQKLFKLKDYMEFIDNPVKKKKVVISYSKKDVAQIHTLKRYLRPLVDAELIEEPWYCTSLNPGDDWDGKIKHKFQEADIIFFMISEYFYSTKYIIDHEIKTAIDRYDNGESIKIVPIILEFYDWGRKNPHNLQRFSALPYQAKPISDFGNPKLAWSTITSSVKMMIEKDLDPGKIEIISRDLEEIYERQVKGKLDNNSL</sequence>
<evidence type="ECO:0000256" key="1">
    <source>
        <dbReference type="ARBA" id="ARBA00022614"/>
    </source>
</evidence>
<dbReference type="InterPro" id="IPR032171">
    <property type="entry name" value="COR-A"/>
</dbReference>
<dbReference type="GO" id="GO:0007165">
    <property type="term" value="P:signal transduction"/>
    <property type="evidence" value="ECO:0007669"/>
    <property type="project" value="InterPro"/>
</dbReference>
<keyword evidence="1" id="KW-0433">Leucine-rich repeat</keyword>
<feature type="domain" description="TIR" evidence="3">
    <location>
        <begin position="1181"/>
        <end position="1282"/>
    </location>
</feature>
<dbReference type="SUPFAM" id="SSF52540">
    <property type="entry name" value="P-loop containing nucleoside triphosphate hydrolases"/>
    <property type="match status" value="1"/>
</dbReference>
<dbReference type="Proteomes" id="UP000307244">
    <property type="component" value="Unassembled WGS sequence"/>
</dbReference>
<protein>
    <submittedName>
        <fullName evidence="5">TIR domain-containing protein</fullName>
    </submittedName>
</protein>
<dbReference type="Pfam" id="PF08477">
    <property type="entry name" value="Roc"/>
    <property type="match status" value="1"/>
</dbReference>
<evidence type="ECO:0000259" key="3">
    <source>
        <dbReference type="Pfam" id="PF13676"/>
    </source>
</evidence>
<dbReference type="InterPro" id="IPR032675">
    <property type="entry name" value="LRR_dom_sf"/>
</dbReference>
<dbReference type="Gene3D" id="3.40.50.300">
    <property type="entry name" value="P-loop containing nucleotide triphosphate hydrolases"/>
    <property type="match status" value="1"/>
</dbReference>
<keyword evidence="2" id="KW-0677">Repeat</keyword>
<comment type="caution">
    <text evidence="5">The sequence shown here is derived from an EMBL/GenBank/DDBJ whole genome shotgun (WGS) entry which is preliminary data.</text>
</comment>
<dbReference type="EMBL" id="SWBQ01000003">
    <property type="protein sequence ID" value="TKC05836.1"/>
    <property type="molecule type" value="Genomic_DNA"/>
</dbReference>
<dbReference type="InterPro" id="IPR025875">
    <property type="entry name" value="Leu-rich_rpt_4"/>
</dbReference>
<dbReference type="GO" id="GO:0005737">
    <property type="term" value="C:cytoplasm"/>
    <property type="evidence" value="ECO:0007669"/>
    <property type="project" value="TreeGrafter"/>
</dbReference>
<feature type="domain" description="COR" evidence="4">
    <location>
        <begin position="868"/>
        <end position="1002"/>
    </location>
</feature>
<dbReference type="SMART" id="SM00365">
    <property type="entry name" value="LRR_SD22"/>
    <property type="match status" value="3"/>
</dbReference>
<dbReference type="Gene3D" id="3.40.50.10140">
    <property type="entry name" value="Toll/interleukin-1 receptor homology (TIR) domain"/>
    <property type="match status" value="1"/>
</dbReference>
<dbReference type="Gene3D" id="3.80.10.10">
    <property type="entry name" value="Ribonuclease Inhibitor"/>
    <property type="match status" value="1"/>
</dbReference>